<comment type="caution">
    <text evidence="2">The sequence shown here is derived from an EMBL/GenBank/DDBJ whole genome shotgun (WGS) entry which is preliminary data.</text>
</comment>
<dbReference type="EMBL" id="JAPDRK010000004">
    <property type="protein sequence ID" value="KAJ9612867.1"/>
    <property type="molecule type" value="Genomic_DNA"/>
</dbReference>
<evidence type="ECO:0000313" key="3">
    <source>
        <dbReference type="Proteomes" id="UP001172673"/>
    </source>
</evidence>
<feature type="region of interest" description="Disordered" evidence="1">
    <location>
        <begin position="48"/>
        <end position="134"/>
    </location>
</feature>
<protein>
    <submittedName>
        <fullName evidence="2">Uncharacterized protein</fullName>
    </submittedName>
</protein>
<evidence type="ECO:0000313" key="2">
    <source>
        <dbReference type="EMBL" id="KAJ9612867.1"/>
    </source>
</evidence>
<accession>A0AA38XGB5</accession>
<keyword evidence="3" id="KW-1185">Reference proteome</keyword>
<feature type="compositionally biased region" description="Polar residues" evidence="1">
    <location>
        <begin position="55"/>
        <end position="87"/>
    </location>
</feature>
<dbReference type="Proteomes" id="UP001172673">
    <property type="component" value="Unassembled WGS sequence"/>
</dbReference>
<dbReference type="AlphaFoldDB" id="A0AA38XGB5"/>
<gene>
    <name evidence="2" type="ORF">H2200_002808</name>
</gene>
<name>A0AA38XGB5_9EURO</name>
<proteinExistence type="predicted"/>
<sequence length="155" mass="15918">MAARTVTPDEIQAVQGLLLFSGRDCHDEQAVLTLMLVSSGKPSVEQEDVVADGSRSPSLNTVASSGSTESIVSGGSSRTTLEATTNDEMAVGGTADTSGGKGKGKEKHVGGNDNGNAVASVASGMDGRPPGKIRGDGFTMKLRVGRRPAIRLCEW</sequence>
<organism evidence="2 3">
    <name type="scientific">Cladophialophora chaetospira</name>
    <dbReference type="NCBI Taxonomy" id="386627"/>
    <lineage>
        <taxon>Eukaryota</taxon>
        <taxon>Fungi</taxon>
        <taxon>Dikarya</taxon>
        <taxon>Ascomycota</taxon>
        <taxon>Pezizomycotina</taxon>
        <taxon>Eurotiomycetes</taxon>
        <taxon>Chaetothyriomycetidae</taxon>
        <taxon>Chaetothyriales</taxon>
        <taxon>Herpotrichiellaceae</taxon>
        <taxon>Cladophialophora</taxon>
    </lineage>
</organism>
<reference evidence="2" key="1">
    <citation type="submission" date="2022-10" db="EMBL/GenBank/DDBJ databases">
        <title>Culturing micro-colonial fungi from biological soil crusts in the Mojave desert and describing Neophaeococcomyces mojavensis, and introducing the new genera and species Taxawa tesnikishii.</title>
        <authorList>
            <person name="Kurbessoian T."/>
            <person name="Stajich J.E."/>
        </authorList>
    </citation>
    <scope>NUCLEOTIDE SEQUENCE</scope>
    <source>
        <strain evidence="2">TK_41</strain>
    </source>
</reference>
<evidence type="ECO:0000256" key="1">
    <source>
        <dbReference type="SAM" id="MobiDB-lite"/>
    </source>
</evidence>